<proteinExistence type="predicted"/>
<keyword evidence="2" id="KW-0378">Hydrolase</keyword>
<evidence type="ECO:0000313" key="3">
    <source>
        <dbReference type="Proteomes" id="UP000526307"/>
    </source>
</evidence>
<dbReference type="GO" id="GO:0016787">
    <property type="term" value="F:hydrolase activity"/>
    <property type="evidence" value="ECO:0007669"/>
    <property type="project" value="UniProtKB-KW"/>
</dbReference>
<comment type="caution">
    <text evidence="2">The sequence shown here is derived from an EMBL/GenBank/DDBJ whole genome shotgun (WGS) entry which is preliminary data.</text>
</comment>
<dbReference type="InterPro" id="IPR029058">
    <property type="entry name" value="AB_hydrolase_fold"/>
</dbReference>
<dbReference type="PANTHER" id="PTHR47751">
    <property type="entry name" value="SUPERFAMILY HYDROLASE, PUTATIVE (AFU_ORTHOLOGUE AFUA_2G16580)-RELATED"/>
    <property type="match status" value="1"/>
</dbReference>
<name>A0A7Y9B0I8_9FIRM</name>
<protein>
    <submittedName>
        <fullName evidence="2">Alpha/beta hydrolase</fullName>
    </submittedName>
</protein>
<dbReference type="Proteomes" id="UP000526307">
    <property type="component" value="Unassembled WGS sequence"/>
</dbReference>
<dbReference type="Gene3D" id="1.10.10.800">
    <property type="match status" value="1"/>
</dbReference>
<dbReference type="PANTHER" id="PTHR47751:SF1">
    <property type="entry name" value="SUPERFAMILY HYDROLASE, PUTATIVE (AFU_ORTHOLOGUE AFUA_2G16580)-RELATED"/>
    <property type="match status" value="1"/>
</dbReference>
<accession>A0A7Y9B0I8</accession>
<dbReference type="Gene3D" id="3.40.50.1820">
    <property type="entry name" value="alpha/beta hydrolase"/>
    <property type="match status" value="1"/>
</dbReference>
<dbReference type="SUPFAM" id="SSF53474">
    <property type="entry name" value="alpha/beta-Hydrolases"/>
    <property type="match status" value="1"/>
</dbReference>
<evidence type="ECO:0000259" key="1">
    <source>
        <dbReference type="Pfam" id="PF01738"/>
    </source>
</evidence>
<organism evidence="2 3">
    <name type="scientific">Mogibacterium timidum</name>
    <dbReference type="NCBI Taxonomy" id="35519"/>
    <lineage>
        <taxon>Bacteria</taxon>
        <taxon>Bacillati</taxon>
        <taxon>Bacillota</taxon>
        <taxon>Clostridia</taxon>
        <taxon>Peptostreptococcales</taxon>
        <taxon>Anaerovoracaceae</taxon>
        <taxon>Mogibacterium</taxon>
    </lineage>
</organism>
<keyword evidence="3" id="KW-1185">Reference proteome</keyword>
<gene>
    <name evidence="2" type="ORF">HW270_02215</name>
</gene>
<feature type="domain" description="Dienelactone hydrolase" evidence="1">
    <location>
        <begin position="24"/>
        <end position="132"/>
    </location>
</feature>
<dbReference type="Pfam" id="PF01738">
    <property type="entry name" value="DLH"/>
    <property type="match status" value="1"/>
</dbReference>
<sequence length="302" mass="33077">MNYLVNGVKVAANVYTPAGYDEKSDNKYPAVTIAHPNGGVKEQVSGLFAQKLAENGYIAIACDAAYQGASEGEPRNTDIPTNRGEDIHAMVDYLMTYPGVDIERIGLFGICGGGGYTLKAAQLEKRVKAVATLSAFNTGIVRLFGLGNSQADTIQQRLKEAADARTEEARTGKVVYPAPRGQITQEYIDSLPDGLYKDGMYYYGRDYAHPNSGGQAPIKNLLDLVDFDARQNMDLITVPLLMMAGSEADTLYMTKDCFELATGTENKELFIVEGARHIPTYFVPEFVEQEAAKLMEFFGKYL</sequence>
<reference evidence="2 3" key="1">
    <citation type="submission" date="2020-06" db="EMBL/GenBank/DDBJ databases">
        <title>Mogibacterium timidum strain W9173 genomic sequence.</title>
        <authorList>
            <person name="Wade W.G."/>
            <person name="Johnston C.D."/>
            <person name="Chen T."/>
            <person name="Dewhirst F.E."/>
        </authorList>
    </citation>
    <scope>NUCLEOTIDE SEQUENCE [LARGE SCALE GENOMIC DNA]</scope>
    <source>
        <strain evidence="2 3">W9173</strain>
    </source>
</reference>
<dbReference type="AlphaFoldDB" id="A0A7Y9B0I8"/>
<dbReference type="InterPro" id="IPR051411">
    <property type="entry name" value="Polyketide_trans_af380"/>
</dbReference>
<evidence type="ECO:0000313" key="2">
    <source>
        <dbReference type="EMBL" id="NWO22895.1"/>
    </source>
</evidence>
<dbReference type="InterPro" id="IPR002925">
    <property type="entry name" value="Dienelactn_hydro"/>
</dbReference>
<dbReference type="EMBL" id="JABXYR010000001">
    <property type="protein sequence ID" value="NWO22895.1"/>
    <property type="molecule type" value="Genomic_DNA"/>
</dbReference>
<dbReference type="RefSeq" id="WP_178978199.1">
    <property type="nucleotide sequence ID" value="NZ_JABXYR010000001.1"/>
</dbReference>